<accession>A0AAW0WW68</accession>
<dbReference type="AlphaFoldDB" id="A0AAW0WW68"/>
<evidence type="ECO:0000313" key="3">
    <source>
        <dbReference type="Proteomes" id="UP001445076"/>
    </source>
</evidence>
<dbReference type="EMBL" id="JARKIK010000044">
    <property type="protein sequence ID" value="KAK8736560.1"/>
    <property type="molecule type" value="Genomic_DNA"/>
</dbReference>
<sequence>QRCACYRDDPERVTLVDSLCLLLTDEKITGLQYHVYSALFLAIVSVIGIQVMKLLEKHDKFMFFISFVVKSACILLIVVLVLLVLIYYYFTTAIKKYSKEMDYERLKQGSRNGVRRPRQYVRRAPLSMVR</sequence>
<keyword evidence="1" id="KW-0812">Transmembrane</keyword>
<feature type="non-terminal residue" evidence="2">
    <location>
        <position position="1"/>
    </location>
</feature>
<evidence type="ECO:0000256" key="1">
    <source>
        <dbReference type="SAM" id="Phobius"/>
    </source>
</evidence>
<dbReference type="Proteomes" id="UP001445076">
    <property type="component" value="Unassembled WGS sequence"/>
</dbReference>
<evidence type="ECO:0000313" key="2">
    <source>
        <dbReference type="EMBL" id="KAK8736560.1"/>
    </source>
</evidence>
<protein>
    <submittedName>
        <fullName evidence="2">Uncharacterized protein</fullName>
    </submittedName>
</protein>
<feature type="transmembrane region" description="Helical" evidence="1">
    <location>
        <begin position="67"/>
        <end position="90"/>
    </location>
</feature>
<feature type="transmembrane region" description="Helical" evidence="1">
    <location>
        <begin position="33"/>
        <end position="55"/>
    </location>
</feature>
<organism evidence="2 3">
    <name type="scientific">Cherax quadricarinatus</name>
    <name type="common">Australian red claw crayfish</name>
    <dbReference type="NCBI Taxonomy" id="27406"/>
    <lineage>
        <taxon>Eukaryota</taxon>
        <taxon>Metazoa</taxon>
        <taxon>Ecdysozoa</taxon>
        <taxon>Arthropoda</taxon>
        <taxon>Crustacea</taxon>
        <taxon>Multicrustacea</taxon>
        <taxon>Malacostraca</taxon>
        <taxon>Eumalacostraca</taxon>
        <taxon>Eucarida</taxon>
        <taxon>Decapoda</taxon>
        <taxon>Pleocyemata</taxon>
        <taxon>Astacidea</taxon>
        <taxon>Parastacoidea</taxon>
        <taxon>Parastacidae</taxon>
        <taxon>Cherax</taxon>
    </lineage>
</organism>
<comment type="caution">
    <text evidence="2">The sequence shown here is derived from an EMBL/GenBank/DDBJ whole genome shotgun (WGS) entry which is preliminary data.</text>
</comment>
<keyword evidence="1" id="KW-1133">Transmembrane helix</keyword>
<reference evidence="2 3" key="1">
    <citation type="journal article" date="2024" name="BMC Genomics">
        <title>Genome assembly of redclaw crayfish (Cherax quadricarinatus) provides insights into its immune adaptation and hypoxia tolerance.</title>
        <authorList>
            <person name="Liu Z."/>
            <person name="Zheng J."/>
            <person name="Li H."/>
            <person name="Fang K."/>
            <person name="Wang S."/>
            <person name="He J."/>
            <person name="Zhou D."/>
            <person name="Weng S."/>
            <person name="Chi M."/>
            <person name="Gu Z."/>
            <person name="He J."/>
            <person name="Li F."/>
            <person name="Wang M."/>
        </authorList>
    </citation>
    <scope>NUCLEOTIDE SEQUENCE [LARGE SCALE GENOMIC DNA]</scope>
    <source>
        <strain evidence="2">ZL_2023a</strain>
    </source>
</reference>
<proteinExistence type="predicted"/>
<name>A0AAW0WW68_CHEQU</name>
<keyword evidence="1" id="KW-0472">Membrane</keyword>
<gene>
    <name evidence="2" type="ORF">OTU49_005076</name>
</gene>
<keyword evidence="3" id="KW-1185">Reference proteome</keyword>